<feature type="domain" description="Aminoglycoside phosphotransferase" evidence="1">
    <location>
        <begin position="8"/>
        <end position="144"/>
    </location>
</feature>
<keyword evidence="3" id="KW-1185">Reference proteome</keyword>
<name>W5WH87_9PSEU</name>
<dbReference type="Proteomes" id="UP000019225">
    <property type="component" value="Chromosome"/>
</dbReference>
<evidence type="ECO:0000259" key="1">
    <source>
        <dbReference type="Pfam" id="PF01636"/>
    </source>
</evidence>
<dbReference type="HOGENOM" id="CLU_1259930_0_0_11"/>
<gene>
    <name evidence="2" type="ORF">KALB_6752</name>
</gene>
<dbReference type="STRING" id="1449976.KALB_6752"/>
<proteinExistence type="predicted"/>
<dbReference type="SUPFAM" id="SSF56112">
    <property type="entry name" value="Protein kinase-like (PK-like)"/>
    <property type="match status" value="1"/>
</dbReference>
<accession>W5WH87</accession>
<dbReference type="Gene3D" id="3.90.1200.10">
    <property type="match status" value="1"/>
</dbReference>
<dbReference type="AlphaFoldDB" id="W5WH87"/>
<reference evidence="2 3" key="1">
    <citation type="journal article" date="2014" name="BMC Genomics">
        <title>Complete genome sequence of producer of the glycopeptide antibiotic Aculeximycin Kutzneria albida DSM 43870T, a representative of minor genus of Pseudonocardiaceae.</title>
        <authorList>
            <person name="Rebets Y."/>
            <person name="Tokovenko B."/>
            <person name="Lushchyk I."/>
            <person name="Ruckert C."/>
            <person name="Zaburannyi N."/>
            <person name="Bechthold A."/>
            <person name="Kalinowski J."/>
            <person name="Luzhetskyy A."/>
        </authorList>
    </citation>
    <scope>NUCLEOTIDE SEQUENCE [LARGE SCALE GENOMIC DNA]</scope>
    <source>
        <strain evidence="2">DSM 43870</strain>
    </source>
</reference>
<dbReference type="KEGG" id="kal:KALB_6752"/>
<dbReference type="eggNOG" id="COG3173">
    <property type="taxonomic scope" value="Bacteria"/>
</dbReference>
<dbReference type="InterPro" id="IPR002575">
    <property type="entry name" value="Aminoglycoside_PTrfase"/>
</dbReference>
<evidence type="ECO:0000313" key="2">
    <source>
        <dbReference type="EMBL" id="AHI00111.1"/>
    </source>
</evidence>
<dbReference type="EMBL" id="CP007155">
    <property type="protein sequence ID" value="AHI00111.1"/>
    <property type="molecule type" value="Genomic_DNA"/>
</dbReference>
<evidence type="ECO:0000313" key="3">
    <source>
        <dbReference type="Proteomes" id="UP000019225"/>
    </source>
</evidence>
<organism evidence="2 3">
    <name type="scientific">Kutzneria albida DSM 43870</name>
    <dbReference type="NCBI Taxonomy" id="1449976"/>
    <lineage>
        <taxon>Bacteria</taxon>
        <taxon>Bacillati</taxon>
        <taxon>Actinomycetota</taxon>
        <taxon>Actinomycetes</taxon>
        <taxon>Pseudonocardiales</taxon>
        <taxon>Pseudonocardiaceae</taxon>
        <taxon>Kutzneria</taxon>
    </lineage>
</organism>
<sequence length="222" mass="24696">MPRLLGSWELDGWVVLVFEEVDGRTPELPWRPDQLRRVLDALPRLWSALTPAPVQAPSTVDIMTEGFTGWAKVRPDERLDPWAARNLDRLADLAARGGAACAGHTLVHGDLRADNLLLTAEDVIFVDWPAAVLAAPWFDLLAFLPSVVLQGGPDPESVLAEHEVSRRVDPDRITAVLAGFTGYFVTGALRPPVPGLPQLREFQRLQGEVALRWLRRRLPGWR</sequence>
<dbReference type="Pfam" id="PF01636">
    <property type="entry name" value="APH"/>
    <property type="match status" value="1"/>
</dbReference>
<dbReference type="InterPro" id="IPR011009">
    <property type="entry name" value="Kinase-like_dom_sf"/>
</dbReference>
<protein>
    <recommendedName>
        <fullName evidence="1">Aminoglycoside phosphotransferase domain-containing protein</fullName>
    </recommendedName>
</protein>